<evidence type="ECO:0000256" key="5">
    <source>
        <dbReference type="ARBA" id="ARBA00010429"/>
    </source>
</evidence>
<feature type="domain" description="BFD-like [2Fe-2S]-binding" evidence="20">
    <location>
        <begin position="421"/>
        <end position="468"/>
    </location>
</feature>
<accession>A0ABW5DYZ7</accession>
<evidence type="ECO:0000313" key="24">
    <source>
        <dbReference type="Proteomes" id="UP001597297"/>
    </source>
</evidence>
<evidence type="ECO:0000259" key="22">
    <source>
        <dbReference type="Pfam" id="PF18267"/>
    </source>
</evidence>
<dbReference type="InterPro" id="IPR036188">
    <property type="entry name" value="FAD/NAD-bd_sf"/>
</dbReference>
<dbReference type="NCBIfam" id="NF011565">
    <property type="entry name" value="PRK14989.1"/>
    <property type="match status" value="1"/>
</dbReference>
<keyword evidence="8 17" id="KW-0285">Flavoprotein</keyword>
<evidence type="ECO:0000313" key="23">
    <source>
        <dbReference type="EMBL" id="MFD2275552.1"/>
    </source>
</evidence>
<evidence type="ECO:0000256" key="3">
    <source>
        <dbReference type="ARBA" id="ARBA00001974"/>
    </source>
</evidence>
<dbReference type="InterPro" id="IPR005117">
    <property type="entry name" value="NiRdtase/SiRdtase_haem-b_fer"/>
</dbReference>
<evidence type="ECO:0000256" key="11">
    <source>
        <dbReference type="ARBA" id="ARBA00022827"/>
    </source>
</evidence>
<evidence type="ECO:0000256" key="6">
    <source>
        <dbReference type="ARBA" id="ARBA00022485"/>
    </source>
</evidence>
<dbReference type="Pfam" id="PF04324">
    <property type="entry name" value="Fer2_BFD"/>
    <property type="match status" value="1"/>
</dbReference>
<feature type="domain" description="NADH-rubredoxin oxidoreductase C-terminal" evidence="22">
    <location>
        <begin position="317"/>
        <end position="380"/>
    </location>
</feature>
<dbReference type="PRINTS" id="PR00411">
    <property type="entry name" value="PNDRDTASEI"/>
</dbReference>
<dbReference type="SUPFAM" id="SSF55124">
    <property type="entry name" value="Nitrite/Sulfite reductase N-terminal domain-like"/>
    <property type="match status" value="1"/>
</dbReference>
<keyword evidence="11 17" id="KW-0274">FAD</keyword>
<feature type="domain" description="FAD/NAD(P)-binding" evidence="21">
    <location>
        <begin position="4"/>
        <end position="284"/>
    </location>
</feature>
<feature type="domain" description="Nitrite/sulphite reductase 4Fe-4S" evidence="18">
    <location>
        <begin position="627"/>
        <end position="763"/>
    </location>
</feature>
<dbReference type="CDD" id="cd19943">
    <property type="entry name" value="NirB_Fer2_BFD-like_1"/>
    <property type="match status" value="1"/>
</dbReference>
<dbReference type="InterPro" id="IPR041575">
    <property type="entry name" value="Rubredoxin_C"/>
</dbReference>
<dbReference type="Gene3D" id="3.30.390.30">
    <property type="match status" value="1"/>
</dbReference>
<keyword evidence="14" id="KW-0411">Iron-sulfur</keyword>
<evidence type="ECO:0000256" key="16">
    <source>
        <dbReference type="ARBA" id="ARBA00034078"/>
    </source>
</evidence>
<comment type="cofactor">
    <cofactor evidence="1">
        <name>siroheme</name>
        <dbReference type="ChEBI" id="CHEBI:60052"/>
    </cofactor>
</comment>
<dbReference type="PIRSF" id="PIRSF037149">
    <property type="entry name" value="NirB"/>
    <property type="match status" value="1"/>
</dbReference>
<organism evidence="23 24">
    <name type="scientific">Rubritalea spongiae</name>
    <dbReference type="NCBI Taxonomy" id="430797"/>
    <lineage>
        <taxon>Bacteria</taxon>
        <taxon>Pseudomonadati</taxon>
        <taxon>Verrucomicrobiota</taxon>
        <taxon>Verrucomicrobiia</taxon>
        <taxon>Verrucomicrobiales</taxon>
        <taxon>Rubritaleaceae</taxon>
        <taxon>Rubritalea</taxon>
    </lineage>
</organism>
<keyword evidence="6" id="KW-0004">4Fe-4S</keyword>
<dbReference type="Pfam" id="PF03460">
    <property type="entry name" value="NIR_SIR_ferr"/>
    <property type="match status" value="1"/>
</dbReference>
<comment type="cofactor">
    <cofactor evidence="3 17">
        <name>FAD</name>
        <dbReference type="ChEBI" id="CHEBI:57692"/>
    </cofactor>
</comment>
<dbReference type="PRINTS" id="PR00397">
    <property type="entry name" value="SIROHAEM"/>
</dbReference>
<keyword evidence="9" id="KW-0001">2Fe-2S</keyword>
<dbReference type="Pfam" id="PF18267">
    <property type="entry name" value="Rubredoxin_C"/>
    <property type="match status" value="1"/>
</dbReference>
<dbReference type="InterPro" id="IPR017121">
    <property type="entry name" value="Nitrite_Rdtase_lsu"/>
</dbReference>
<evidence type="ECO:0000259" key="20">
    <source>
        <dbReference type="Pfam" id="PF04324"/>
    </source>
</evidence>
<evidence type="ECO:0000259" key="19">
    <source>
        <dbReference type="Pfam" id="PF03460"/>
    </source>
</evidence>
<dbReference type="InterPro" id="IPR023753">
    <property type="entry name" value="FAD/NAD-binding_dom"/>
</dbReference>
<dbReference type="InterPro" id="IPR045854">
    <property type="entry name" value="NO2/SO3_Rdtase_4Fe4S_sf"/>
</dbReference>
<dbReference type="EMBL" id="JBHUJC010000010">
    <property type="protein sequence ID" value="MFD2275552.1"/>
    <property type="molecule type" value="Genomic_DNA"/>
</dbReference>
<feature type="domain" description="Nitrite/Sulfite reductase ferredoxin-like" evidence="19">
    <location>
        <begin position="555"/>
        <end position="616"/>
    </location>
</feature>
<dbReference type="InterPro" id="IPR012744">
    <property type="entry name" value="Nitri_red_NirB"/>
</dbReference>
<keyword evidence="12" id="KW-0560">Oxidoreductase</keyword>
<dbReference type="SUPFAM" id="SSF56014">
    <property type="entry name" value="Nitrite and sulphite reductase 4Fe-4S domain-like"/>
    <property type="match status" value="1"/>
</dbReference>
<dbReference type="Proteomes" id="UP001597297">
    <property type="component" value="Unassembled WGS sequence"/>
</dbReference>
<comment type="caution">
    <text evidence="23">The sequence shown here is derived from an EMBL/GenBank/DDBJ whole genome shotgun (WGS) entry which is preliminary data.</text>
</comment>
<evidence type="ECO:0000256" key="14">
    <source>
        <dbReference type="ARBA" id="ARBA00023014"/>
    </source>
</evidence>
<evidence type="ECO:0000256" key="13">
    <source>
        <dbReference type="ARBA" id="ARBA00023004"/>
    </source>
</evidence>
<dbReference type="InterPro" id="IPR036136">
    <property type="entry name" value="Nit/Sulf_reduc_fer-like_dom_sf"/>
</dbReference>
<comment type="cofactor">
    <cofactor evidence="2">
        <name>[4Fe-4S] cluster</name>
        <dbReference type="ChEBI" id="CHEBI:49883"/>
    </cofactor>
</comment>
<dbReference type="InterPro" id="IPR016156">
    <property type="entry name" value="FAD/NAD-linked_Rdtase_dimer_sf"/>
</dbReference>
<proteinExistence type="inferred from homology"/>
<evidence type="ECO:0000256" key="8">
    <source>
        <dbReference type="ARBA" id="ARBA00022630"/>
    </source>
</evidence>
<evidence type="ECO:0000256" key="4">
    <source>
        <dbReference type="ARBA" id="ARBA00005096"/>
    </source>
</evidence>
<dbReference type="PANTHER" id="PTHR43809:SF1">
    <property type="entry name" value="NITRITE REDUCTASE (NADH) LARGE SUBUNIT"/>
    <property type="match status" value="1"/>
</dbReference>
<dbReference type="NCBIfam" id="TIGR02374">
    <property type="entry name" value="nitri_red_nirB"/>
    <property type="match status" value="1"/>
</dbReference>
<dbReference type="Pfam" id="PF07992">
    <property type="entry name" value="Pyr_redox_2"/>
    <property type="match status" value="1"/>
</dbReference>
<evidence type="ECO:0000259" key="18">
    <source>
        <dbReference type="Pfam" id="PF01077"/>
    </source>
</evidence>
<dbReference type="PROSITE" id="PS00365">
    <property type="entry name" value="NIR_SIR"/>
    <property type="match status" value="1"/>
</dbReference>
<keyword evidence="24" id="KW-1185">Reference proteome</keyword>
<keyword evidence="13" id="KW-0408">Iron</keyword>
<dbReference type="CDD" id="cd19944">
    <property type="entry name" value="NirB_Fer2_BFD-like_2"/>
    <property type="match status" value="1"/>
</dbReference>
<name>A0ABW5DYZ7_9BACT</name>
<dbReference type="InterPro" id="IPR041854">
    <property type="entry name" value="BFD-like_2Fe2S-bd_dom_sf"/>
</dbReference>
<dbReference type="Gene3D" id="3.30.413.10">
    <property type="entry name" value="Sulfite Reductase Hemoprotein, domain 1"/>
    <property type="match status" value="1"/>
</dbReference>
<dbReference type="PRINTS" id="PR00368">
    <property type="entry name" value="FADPNR"/>
</dbReference>
<comment type="pathway">
    <text evidence="4">Nitrogen metabolism; nitrate reduction (assimilation).</text>
</comment>
<dbReference type="Gene3D" id="1.10.10.1100">
    <property type="entry name" value="BFD-like [2Fe-2S]-binding domain"/>
    <property type="match status" value="1"/>
</dbReference>
<dbReference type="InterPro" id="IPR052034">
    <property type="entry name" value="NasD-like"/>
</dbReference>
<evidence type="ECO:0000256" key="2">
    <source>
        <dbReference type="ARBA" id="ARBA00001966"/>
    </source>
</evidence>
<evidence type="ECO:0000256" key="12">
    <source>
        <dbReference type="ARBA" id="ARBA00023002"/>
    </source>
</evidence>
<evidence type="ECO:0000256" key="9">
    <source>
        <dbReference type="ARBA" id="ARBA00022714"/>
    </source>
</evidence>
<keyword evidence="7" id="KW-0349">Heme</keyword>
<evidence type="ECO:0000256" key="1">
    <source>
        <dbReference type="ARBA" id="ARBA00001929"/>
    </source>
</evidence>
<dbReference type="Gene3D" id="3.50.50.60">
    <property type="entry name" value="FAD/NAD(P)-binding domain"/>
    <property type="match status" value="2"/>
</dbReference>
<keyword evidence="10" id="KW-0479">Metal-binding</keyword>
<evidence type="ECO:0000256" key="17">
    <source>
        <dbReference type="PIRNR" id="PIRNR037149"/>
    </source>
</evidence>
<dbReference type="InterPro" id="IPR006066">
    <property type="entry name" value="NO2/SO3_Rdtase_FeS/sirohaem_BS"/>
</dbReference>
<keyword evidence="15 17" id="KW-0534">Nitrate assimilation</keyword>
<evidence type="ECO:0000256" key="7">
    <source>
        <dbReference type="ARBA" id="ARBA00022617"/>
    </source>
</evidence>
<gene>
    <name evidence="23" type="primary">nirB</name>
    <name evidence="23" type="ORF">ACFSQZ_03630</name>
</gene>
<sequence>MKERIVVVGNGMVGYKFCERLVEKDVDKKFQIVTFCEEPRPAYDRVHLSEYFAGKTAEDLSMTHFEWYEENGVELHIGDKVTQIDKDAKRVITSSGKVVEYDKLVMATGSAPFVPPVPGIEKKGVFVYRTIEDLDSMKEYAANAKTCAVIGGGLLGLEAAKAAQDLGLRTHVVEFAPRLMPRQLDEAAGVLLKDIIEDRGIKVHLSKSTSNVAGDDSVKGMEFADGSELNVDMIIVSAGIRPRDELARDAGITVGPRGGIEVDSYLLTSDPNIFAIGECALYEGMIYGLVAPGYQMADAVSDLLMGTEATFTGADMSTKLKLIGTDVASFGAIEIPEGSDAREIVINDTHNKLFKKLVVSNDGKKLLGGILVGDASAYGSLHQMYMNDMDIKGDPMQLILPASDGEPVGVGVGDLPDSAQICSCEAVTKGQICNAIEDGCTSVGEIKACTKAGTGCGGCVPLMTDLFKSKMKEMGAEVNDHLCEHFEMSRQDMYQIVRATGIQNFNELLAKHGKGMGCEICKPAAASIFASCWNDPILTNAHLQDTNDAFLANIQQDGTYSVIPRIPGGEITPDGLIVIGEVAKKYNLYMKLTGGQRIDLLGARAHQLPAIWKDLIDAGFESGHAYGKALRTVKSCVGSTWCRFGVQDSTTLAIDIEKRYRGIRSPHKLKSAVSGCTRECAEARSKDFGIIATEKGWNLYVCGNGGITPRHADLFATDLDRETLIKYIDRFLMYYIKTADRLERTSTWMTKLEGGLEHLQDVVINDSLGICDELEAQMAHLIDTYECEWKNAINDPEKMKRFKHFQNSDDVDETVQFVDLRGQICPARLNESDEKESDELANA</sequence>
<protein>
    <submittedName>
        <fullName evidence="23">Nitrite reductase large subunit NirB</fullName>
    </submittedName>
</protein>
<comment type="cofactor">
    <cofactor evidence="16">
        <name>[2Fe-2S] cluster</name>
        <dbReference type="ChEBI" id="CHEBI:190135"/>
    </cofactor>
</comment>
<dbReference type="PANTHER" id="PTHR43809">
    <property type="entry name" value="NITRITE REDUCTASE (NADH) LARGE SUBUNIT"/>
    <property type="match status" value="1"/>
</dbReference>
<dbReference type="RefSeq" id="WP_377092785.1">
    <property type="nucleotide sequence ID" value="NZ_JBHSJM010000001.1"/>
</dbReference>
<dbReference type="Pfam" id="PF01077">
    <property type="entry name" value="NIR_SIR"/>
    <property type="match status" value="1"/>
</dbReference>
<evidence type="ECO:0000256" key="10">
    <source>
        <dbReference type="ARBA" id="ARBA00022723"/>
    </source>
</evidence>
<evidence type="ECO:0000256" key="15">
    <source>
        <dbReference type="ARBA" id="ARBA00023063"/>
    </source>
</evidence>
<dbReference type="InterPro" id="IPR007419">
    <property type="entry name" value="BFD-like_2Fe2S-bd_dom"/>
</dbReference>
<evidence type="ECO:0000259" key="21">
    <source>
        <dbReference type="Pfam" id="PF07992"/>
    </source>
</evidence>
<comment type="similarity">
    <text evidence="5">Belongs to the nitrite and sulfite reductase 4Fe-4S domain family.</text>
</comment>
<dbReference type="SUPFAM" id="SSF51905">
    <property type="entry name" value="FAD/NAD(P)-binding domain"/>
    <property type="match status" value="2"/>
</dbReference>
<reference evidence="24" key="1">
    <citation type="journal article" date="2019" name="Int. J. Syst. Evol. Microbiol.">
        <title>The Global Catalogue of Microorganisms (GCM) 10K type strain sequencing project: providing services to taxonomists for standard genome sequencing and annotation.</title>
        <authorList>
            <consortium name="The Broad Institute Genomics Platform"/>
            <consortium name="The Broad Institute Genome Sequencing Center for Infectious Disease"/>
            <person name="Wu L."/>
            <person name="Ma J."/>
        </authorList>
    </citation>
    <scope>NUCLEOTIDE SEQUENCE [LARGE SCALE GENOMIC DNA]</scope>
    <source>
        <strain evidence="24">JCM 16545</strain>
    </source>
</reference>
<dbReference type="InterPro" id="IPR006067">
    <property type="entry name" value="NO2/SO3_Rdtase_4Fe4S_dom"/>
</dbReference>